<dbReference type="SUPFAM" id="SSF53335">
    <property type="entry name" value="S-adenosyl-L-methionine-dependent methyltransferases"/>
    <property type="match status" value="1"/>
</dbReference>
<dbReference type="CDD" id="cd02440">
    <property type="entry name" value="AdoMet_MTases"/>
    <property type="match status" value="1"/>
</dbReference>
<organism evidence="8 9">
    <name type="scientific">Hoylesella timonensis S9-PR14</name>
    <dbReference type="NCBI Taxonomy" id="1401062"/>
    <lineage>
        <taxon>Bacteria</taxon>
        <taxon>Pseudomonadati</taxon>
        <taxon>Bacteroidota</taxon>
        <taxon>Bacteroidia</taxon>
        <taxon>Bacteroidales</taxon>
        <taxon>Prevotellaceae</taxon>
        <taxon>Hoylesella</taxon>
    </lineage>
</organism>
<keyword evidence="1 6" id="KW-0963">Cytoplasm</keyword>
<dbReference type="EC" id="2.1.1.223" evidence="6"/>
<dbReference type="HAMAP" id="MF_01872">
    <property type="entry name" value="tRNA_methyltr_YfiC"/>
    <property type="match status" value="1"/>
</dbReference>
<feature type="domain" description="Methyltransferase small" evidence="7">
    <location>
        <begin position="35"/>
        <end position="118"/>
    </location>
</feature>
<evidence type="ECO:0000256" key="1">
    <source>
        <dbReference type="ARBA" id="ARBA00022490"/>
    </source>
</evidence>
<dbReference type="GO" id="GO:0032259">
    <property type="term" value="P:methylation"/>
    <property type="evidence" value="ECO:0007669"/>
    <property type="project" value="UniProtKB-KW"/>
</dbReference>
<dbReference type="AlphaFoldDB" id="A0A098YV89"/>
<evidence type="ECO:0000259" key="7">
    <source>
        <dbReference type="Pfam" id="PF05175"/>
    </source>
</evidence>
<comment type="subcellular location">
    <subcellularLocation>
        <location evidence="6">Cytoplasm</location>
    </subcellularLocation>
</comment>
<dbReference type="OrthoDB" id="5383291at2"/>
<dbReference type="InterPro" id="IPR022882">
    <property type="entry name" value="tRNA_adenine-N6_MeTrfase"/>
</dbReference>
<dbReference type="GO" id="GO:0005737">
    <property type="term" value="C:cytoplasm"/>
    <property type="evidence" value="ECO:0007669"/>
    <property type="project" value="UniProtKB-SubCell"/>
</dbReference>
<evidence type="ECO:0000313" key="8">
    <source>
        <dbReference type="EMBL" id="KGI22548.1"/>
    </source>
</evidence>
<dbReference type="Pfam" id="PF05175">
    <property type="entry name" value="MTS"/>
    <property type="match status" value="1"/>
</dbReference>
<dbReference type="PANTHER" id="PTHR47739:SF1">
    <property type="entry name" value="TRNA1(VAL) (ADENINE(37)-N6)-METHYLTRANSFERASE"/>
    <property type="match status" value="1"/>
</dbReference>
<dbReference type="PROSITE" id="PS00092">
    <property type="entry name" value="N6_MTASE"/>
    <property type="match status" value="1"/>
</dbReference>
<evidence type="ECO:0000256" key="2">
    <source>
        <dbReference type="ARBA" id="ARBA00022603"/>
    </source>
</evidence>
<keyword evidence="4 6" id="KW-0949">S-adenosyl-L-methionine</keyword>
<protein>
    <recommendedName>
        <fullName evidence="6">tRNA1(Val) (adenine(37)-N6)-methyltransferase</fullName>
        <ecNumber evidence="6">2.1.1.223</ecNumber>
    </recommendedName>
    <alternativeName>
        <fullName evidence="6">tRNA m6A37 methyltransferase</fullName>
    </alternativeName>
</protein>
<dbReference type="InterPro" id="IPR007848">
    <property type="entry name" value="Small_mtfrase_dom"/>
</dbReference>
<evidence type="ECO:0000256" key="3">
    <source>
        <dbReference type="ARBA" id="ARBA00022679"/>
    </source>
</evidence>
<evidence type="ECO:0000256" key="5">
    <source>
        <dbReference type="ARBA" id="ARBA00022694"/>
    </source>
</evidence>
<evidence type="ECO:0000313" key="9">
    <source>
        <dbReference type="Proteomes" id="UP000029723"/>
    </source>
</evidence>
<comment type="function">
    <text evidence="6">Specifically methylates the adenine in position 37 of tRNA(1)(Val) (anticodon cmo5UAC).</text>
</comment>
<dbReference type="InterPro" id="IPR029063">
    <property type="entry name" value="SAM-dependent_MTases_sf"/>
</dbReference>
<dbReference type="RefSeq" id="WP_008123248.1">
    <property type="nucleotide sequence ID" value="NZ_JRPQ01000066.1"/>
</dbReference>
<keyword evidence="3 6" id="KW-0808">Transferase</keyword>
<evidence type="ECO:0000256" key="4">
    <source>
        <dbReference type="ARBA" id="ARBA00022691"/>
    </source>
</evidence>
<sequence length="233" mass="26387">MSNDWFQLKEFRVRQDRCAMKVGTDGVLLGAWAQGGQRILDVGTGTGLIALMMAQRYPQARIVAIDIDCEACKQAAENVATSPFADRIAVDNVPLQQLNDTEEFDAIVTNPPYFIDSLRNPDEQKALARHACSLPYKDLCKGVQLLLSSRGIFSVVLPTDNMEKFVAEAAFAGLYLYKQYKIKTHLRKEPKRCLMAFTKFRPNCLEIKECTLLDEQGQKSEWYKALTHAFYLH</sequence>
<dbReference type="InterPro" id="IPR002052">
    <property type="entry name" value="DNA_methylase_N6_adenine_CS"/>
</dbReference>
<gene>
    <name evidence="8" type="ORF">HMPREF9304_03805</name>
</gene>
<dbReference type="InterPro" id="IPR050210">
    <property type="entry name" value="tRNA_Adenine-N(6)_MTase"/>
</dbReference>
<dbReference type="EMBL" id="JRPQ01000066">
    <property type="protein sequence ID" value="KGI22548.1"/>
    <property type="molecule type" value="Genomic_DNA"/>
</dbReference>
<proteinExistence type="inferred from homology"/>
<keyword evidence="2 6" id="KW-0489">Methyltransferase</keyword>
<dbReference type="GO" id="GO:0016430">
    <property type="term" value="F:tRNA (adenine-N6)-methyltransferase activity"/>
    <property type="evidence" value="ECO:0007669"/>
    <property type="project" value="UniProtKB-UniRule"/>
</dbReference>
<name>A0A098YV89_9BACT</name>
<dbReference type="GO" id="GO:0003676">
    <property type="term" value="F:nucleic acid binding"/>
    <property type="evidence" value="ECO:0007669"/>
    <property type="project" value="InterPro"/>
</dbReference>
<comment type="catalytic activity">
    <reaction evidence="6">
        <text>adenosine(37) in tRNA1(Val) + S-adenosyl-L-methionine = N(6)-methyladenosine(37) in tRNA1(Val) + S-adenosyl-L-homocysteine + H(+)</text>
        <dbReference type="Rhea" id="RHEA:43160"/>
        <dbReference type="Rhea" id="RHEA-COMP:10369"/>
        <dbReference type="Rhea" id="RHEA-COMP:10370"/>
        <dbReference type="ChEBI" id="CHEBI:15378"/>
        <dbReference type="ChEBI" id="CHEBI:57856"/>
        <dbReference type="ChEBI" id="CHEBI:59789"/>
        <dbReference type="ChEBI" id="CHEBI:74411"/>
        <dbReference type="ChEBI" id="CHEBI:74449"/>
        <dbReference type="EC" id="2.1.1.223"/>
    </reaction>
</comment>
<comment type="similarity">
    <text evidence="6">Belongs to the methyltransferase superfamily. tRNA (adenine-N(6)-)-methyltransferase family.</text>
</comment>
<accession>A0A098YV89</accession>
<dbReference type="Gene3D" id="3.40.50.150">
    <property type="entry name" value="Vaccinia Virus protein VP39"/>
    <property type="match status" value="1"/>
</dbReference>
<comment type="caution">
    <text evidence="8">The sequence shown here is derived from an EMBL/GenBank/DDBJ whole genome shotgun (WGS) entry which is preliminary data.</text>
</comment>
<dbReference type="Proteomes" id="UP000029723">
    <property type="component" value="Unassembled WGS sequence"/>
</dbReference>
<keyword evidence="5 6" id="KW-0819">tRNA processing</keyword>
<dbReference type="GO" id="GO:0008033">
    <property type="term" value="P:tRNA processing"/>
    <property type="evidence" value="ECO:0007669"/>
    <property type="project" value="UniProtKB-UniRule"/>
</dbReference>
<dbReference type="PANTHER" id="PTHR47739">
    <property type="entry name" value="TRNA1(VAL) (ADENINE(37)-N6)-METHYLTRANSFERASE"/>
    <property type="match status" value="1"/>
</dbReference>
<reference evidence="8 9" key="1">
    <citation type="submission" date="2014-07" db="EMBL/GenBank/DDBJ databases">
        <authorList>
            <person name="McCorrison J."/>
            <person name="Sanka R."/>
            <person name="Torralba M."/>
            <person name="Gillis M."/>
            <person name="Haft D.H."/>
            <person name="Methe B."/>
            <person name="Sutton G."/>
            <person name="Nelson K.E."/>
        </authorList>
    </citation>
    <scope>NUCLEOTIDE SEQUENCE [LARGE SCALE GENOMIC DNA]</scope>
    <source>
        <strain evidence="8 9">S9-PR14</strain>
    </source>
</reference>
<evidence type="ECO:0000256" key="6">
    <source>
        <dbReference type="HAMAP-Rule" id="MF_01872"/>
    </source>
</evidence>